<feature type="non-terminal residue" evidence="3">
    <location>
        <position position="1"/>
    </location>
</feature>
<dbReference type="Proteomes" id="UP000796761">
    <property type="component" value="Unassembled WGS sequence"/>
</dbReference>
<keyword evidence="2" id="KW-1133">Transmembrane helix</keyword>
<gene>
    <name evidence="3" type="ORF">HGM15179_021906</name>
</gene>
<dbReference type="AlphaFoldDB" id="A0A8K1D5X8"/>
<evidence type="ECO:0000313" key="3">
    <source>
        <dbReference type="EMBL" id="TRZ05201.1"/>
    </source>
</evidence>
<dbReference type="InterPro" id="IPR018154">
    <property type="entry name" value="TLV/ENV_coat_polyprotein"/>
</dbReference>
<organism evidence="3 4">
    <name type="scientific">Zosterops borbonicus</name>
    <dbReference type="NCBI Taxonomy" id="364589"/>
    <lineage>
        <taxon>Eukaryota</taxon>
        <taxon>Metazoa</taxon>
        <taxon>Chordata</taxon>
        <taxon>Craniata</taxon>
        <taxon>Vertebrata</taxon>
        <taxon>Euteleostomi</taxon>
        <taxon>Archelosauria</taxon>
        <taxon>Archosauria</taxon>
        <taxon>Dinosauria</taxon>
        <taxon>Saurischia</taxon>
        <taxon>Theropoda</taxon>
        <taxon>Coelurosauria</taxon>
        <taxon>Aves</taxon>
        <taxon>Neognathae</taxon>
        <taxon>Neoaves</taxon>
        <taxon>Telluraves</taxon>
        <taxon>Australaves</taxon>
        <taxon>Passeriformes</taxon>
        <taxon>Sylvioidea</taxon>
        <taxon>Zosteropidae</taxon>
        <taxon>Zosterops</taxon>
    </lineage>
</organism>
<evidence type="ECO:0000313" key="4">
    <source>
        <dbReference type="Proteomes" id="UP000796761"/>
    </source>
</evidence>
<keyword evidence="4" id="KW-1185">Reference proteome</keyword>
<dbReference type="Gene3D" id="1.10.287.210">
    <property type="match status" value="1"/>
</dbReference>
<keyword evidence="2" id="KW-0472">Membrane</keyword>
<dbReference type="PANTHER" id="PTHR10424">
    <property type="entry name" value="VIRAL ENVELOPE PROTEIN"/>
    <property type="match status" value="1"/>
</dbReference>
<reference evidence="3" key="1">
    <citation type="submission" date="2019-04" db="EMBL/GenBank/DDBJ databases">
        <title>Genome assembly of Zosterops borbonicus 15179.</title>
        <authorList>
            <person name="Leroy T."/>
            <person name="Anselmetti Y."/>
            <person name="Tilak M.-K."/>
            <person name="Nabholz B."/>
        </authorList>
    </citation>
    <scope>NUCLEOTIDE SEQUENCE</scope>
    <source>
        <strain evidence="3">HGM_15179</strain>
        <tissue evidence="3">Muscle</tissue>
    </source>
</reference>
<evidence type="ECO:0000256" key="1">
    <source>
        <dbReference type="ARBA" id="ARBA00023157"/>
    </source>
</evidence>
<accession>A0A8K1D5X8</accession>
<dbReference type="Pfam" id="PF00429">
    <property type="entry name" value="TLV_coat"/>
    <property type="match status" value="1"/>
</dbReference>
<evidence type="ECO:0000256" key="2">
    <source>
        <dbReference type="SAM" id="Phobius"/>
    </source>
</evidence>
<protein>
    <recommendedName>
        <fullName evidence="5">Envelope glycoprotein</fullName>
    </recommendedName>
</protein>
<dbReference type="OrthoDB" id="9838443at2759"/>
<name>A0A8K1D5X8_9PASS</name>
<dbReference type="EMBL" id="SWJQ01005701">
    <property type="protein sequence ID" value="TRZ05201.1"/>
    <property type="molecule type" value="Genomic_DNA"/>
</dbReference>
<feature type="transmembrane region" description="Helical" evidence="2">
    <location>
        <begin position="100"/>
        <end position="121"/>
    </location>
</feature>
<proteinExistence type="predicted"/>
<keyword evidence="2" id="KW-0812">Transmembrane</keyword>
<feature type="non-terminal residue" evidence="3">
    <location>
        <position position="123"/>
    </location>
</feature>
<dbReference type="PANTHER" id="PTHR10424:SF73">
    <property type="entry name" value="ENDOGENOUS RETROVIRUS GROUP FC1 ENV POLYPROTEIN-RELATED"/>
    <property type="match status" value="1"/>
</dbReference>
<sequence length="123" mass="14211">NVTTEVISALTQDVNSLRHVVLQNRVAIDFLLLAQGHGCSEFKEMCCFNLSDHSQSIHAQLDWLKRHTTNTKLSKNPLDDWLTQTFSLTPWLTQLVKEGLRFLLMILIVILCVRLLFACFFHR</sequence>
<dbReference type="SUPFAM" id="SSF58069">
    <property type="entry name" value="Virus ectodomain"/>
    <property type="match status" value="1"/>
</dbReference>
<evidence type="ECO:0008006" key="5">
    <source>
        <dbReference type="Google" id="ProtNLM"/>
    </source>
</evidence>
<comment type="caution">
    <text evidence="3">The sequence shown here is derived from an EMBL/GenBank/DDBJ whole genome shotgun (WGS) entry which is preliminary data.</text>
</comment>
<keyword evidence="1" id="KW-1015">Disulfide bond</keyword>